<feature type="domain" description="Nucleolar protein 11 N-terminal" evidence="7">
    <location>
        <begin position="17"/>
        <end position="164"/>
    </location>
</feature>
<evidence type="ECO:0000256" key="2">
    <source>
        <dbReference type="ARBA" id="ARBA00022552"/>
    </source>
</evidence>
<evidence type="ECO:0000256" key="6">
    <source>
        <dbReference type="ARBA" id="ARBA00023242"/>
    </source>
</evidence>
<evidence type="ECO:0000256" key="4">
    <source>
        <dbReference type="ARBA" id="ARBA00023159"/>
    </source>
</evidence>
<dbReference type="Pfam" id="PF20998">
    <property type="entry name" value="Nol11_C"/>
    <property type="match status" value="1"/>
</dbReference>
<keyword evidence="3" id="KW-0805">Transcription regulation</keyword>
<evidence type="ECO:0000256" key="3">
    <source>
        <dbReference type="ARBA" id="ARBA00023015"/>
    </source>
</evidence>
<comment type="subcellular location">
    <subcellularLocation>
        <location evidence="1">Nucleus</location>
        <location evidence="1">Nucleolus</location>
    </subcellularLocation>
</comment>
<organism evidence="9 10">
    <name type="scientific">Mytilus edulis</name>
    <name type="common">Blue mussel</name>
    <dbReference type="NCBI Taxonomy" id="6550"/>
    <lineage>
        <taxon>Eukaryota</taxon>
        <taxon>Metazoa</taxon>
        <taxon>Spiralia</taxon>
        <taxon>Lophotrochozoa</taxon>
        <taxon>Mollusca</taxon>
        <taxon>Bivalvia</taxon>
        <taxon>Autobranchia</taxon>
        <taxon>Pteriomorphia</taxon>
        <taxon>Mytilida</taxon>
        <taxon>Mytiloidea</taxon>
        <taxon>Mytilidae</taxon>
        <taxon>Mytilinae</taxon>
        <taxon>Mytilus</taxon>
    </lineage>
</organism>
<gene>
    <name evidence="9" type="ORF">MEDL_54632</name>
</gene>
<keyword evidence="2" id="KW-0698">rRNA processing</keyword>
<comment type="caution">
    <text evidence="9">The sequence shown here is derived from an EMBL/GenBank/DDBJ whole genome shotgun (WGS) entry which is preliminary data.</text>
</comment>
<dbReference type="OrthoDB" id="6502630at2759"/>
<evidence type="ECO:0008006" key="11">
    <source>
        <dbReference type="Google" id="ProtNLM"/>
    </source>
</evidence>
<evidence type="ECO:0000256" key="5">
    <source>
        <dbReference type="ARBA" id="ARBA00023163"/>
    </source>
</evidence>
<dbReference type="GO" id="GO:0005730">
    <property type="term" value="C:nucleolus"/>
    <property type="evidence" value="ECO:0007669"/>
    <property type="project" value="UniProtKB-SubCell"/>
</dbReference>
<evidence type="ECO:0000259" key="8">
    <source>
        <dbReference type="Pfam" id="PF20998"/>
    </source>
</evidence>
<dbReference type="Proteomes" id="UP000683360">
    <property type="component" value="Unassembled WGS sequence"/>
</dbReference>
<keyword evidence="5" id="KW-0804">Transcription</keyword>
<reference evidence="9" key="1">
    <citation type="submission" date="2021-03" db="EMBL/GenBank/DDBJ databases">
        <authorList>
            <person name="Bekaert M."/>
        </authorList>
    </citation>
    <scope>NUCLEOTIDE SEQUENCE</scope>
</reference>
<dbReference type="PANTHER" id="PTHR15633">
    <property type="entry name" value="NUCLEOLAR PROTEIN 11"/>
    <property type="match status" value="1"/>
</dbReference>
<proteinExistence type="predicted"/>
<protein>
    <recommendedName>
        <fullName evidence="11">Nucleolar protein 11</fullName>
    </recommendedName>
</protein>
<dbReference type="EMBL" id="CAJPWZ010002671">
    <property type="protein sequence ID" value="CAG2242478.1"/>
    <property type="molecule type" value="Genomic_DNA"/>
</dbReference>
<dbReference type="GO" id="GO:0003723">
    <property type="term" value="F:RNA binding"/>
    <property type="evidence" value="ECO:0007669"/>
    <property type="project" value="TreeGrafter"/>
</dbReference>
<evidence type="ECO:0000313" key="9">
    <source>
        <dbReference type="EMBL" id="CAG2242478.1"/>
    </source>
</evidence>
<feature type="domain" description="Nucleolar protein 11 C-terminal" evidence="8">
    <location>
        <begin position="416"/>
        <end position="632"/>
    </location>
</feature>
<keyword evidence="6" id="KW-0539">Nucleus</keyword>
<keyword evidence="4" id="KW-0010">Activator</keyword>
<dbReference type="PANTHER" id="PTHR15633:SF2">
    <property type="entry name" value="NUCLEOLAR PROTEIN 11"/>
    <property type="match status" value="1"/>
</dbReference>
<evidence type="ECO:0000313" key="10">
    <source>
        <dbReference type="Proteomes" id="UP000683360"/>
    </source>
</evidence>
<dbReference type="InterPro" id="IPR042859">
    <property type="entry name" value="NOL11"/>
</dbReference>
<dbReference type="InterPro" id="IPR012584">
    <property type="entry name" value="NOL11_N"/>
</dbReference>
<dbReference type="GO" id="GO:0030490">
    <property type="term" value="P:maturation of SSU-rRNA"/>
    <property type="evidence" value="ECO:0007669"/>
    <property type="project" value="InterPro"/>
</dbReference>
<dbReference type="AlphaFoldDB" id="A0A8S3UMR2"/>
<keyword evidence="10" id="KW-1185">Reference proteome</keyword>
<accession>A0A8S3UMR2</accession>
<dbReference type="Pfam" id="PF08168">
    <property type="entry name" value="NOL11_N"/>
    <property type="match status" value="1"/>
</dbReference>
<dbReference type="InterPro" id="IPR048897">
    <property type="entry name" value="Nol11_C"/>
</dbReference>
<evidence type="ECO:0000256" key="1">
    <source>
        <dbReference type="ARBA" id="ARBA00004604"/>
    </source>
</evidence>
<evidence type="ECO:0000259" key="7">
    <source>
        <dbReference type="Pfam" id="PF08168"/>
    </source>
</evidence>
<sequence length="633" mass="72192">MATIGESVAVLHVKDAKLEDVVESFEPTHITVTYNTKYISVVETETQKTVKSWSVRRGQEITSPTVWNEKEGFLTVIDKKEVRLWTKDEVNFEKCKKKHFPHNIHQILSVKGYEPVVVCDNGAVNVLSKIKDSNGTLEDGDLILKCQAFLIKDRMVVLCLVQKQNKSLQMITHTFSDDDGTWSCDTSDVDCQVDVPVCTCHMRQFGNEIRCHVLYSSGDLHSSNISPLTNSIRSQKLCHLNCLQKSVSMVILNSTHIAIAGIKQGNHIGLGIYDTRFDVLHTFRPFTENMTEDIKLFHCNNCLFTSYGKTLYMYPYSCQRSTVATILGKQNIQADNIERVAEWGMTTKVPKKKDCEKEENIRNILQQLSDETKVTNYKKFTEMFNKVKPLLSDLESQSNLMLHFVQRCLTEKKFFPKTEVRFLIETQAIPSVLMTHLFDALIKHKETGLLKNILEYISNIPESCLCKMLDYILSLEEKDLDEQQNGQSTVEGCPLSSSKMYFINQILHMAFNDVFLVECVGMLSFKNVLVLLEYLYFLLNIGPEQIEDIPNNPSLGQVVDWLCCILDGHFTQLIISPDARGVLVHLHSIVESQVEFYDQLVSLDALLQQLKSRCAIPTNKMVGQYCIEVLHIL</sequence>
<name>A0A8S3UMR2_MYTED</name>